<dbReference type="Gene3D" id="3.30.559.10">
    <property type="entry name" value="Chloramphenicol acetyltransferase-like domain"/>
    <property type="match status" value="1"/>
</dbReference>
<dbReference type="InterPro" id="IPR023213">
    <property type="entry name" value="CAT-like_dom_sf"/>
</dbReference>
<reference evidence="1 2" key="1">
    <citation type="journal article" date="2015" name="BMC Genomics">
        <title>The genome of the truffle-parasite Tolypocladium ophioglossoides and the evolution of antifungal peptaibiotics.</title>
        <authorList>
            <person name="Quandt C.A."/>
            <person name="Bushley K.E."/>
            <person name="Spatafora J.W."/>
        </authorList>
    </citation>
    <scope>NUCLEOTIDE SEQUENCE [LARGE SCALE GENOMIC DNA]</scope>
    <source>
        <strain evidence="1 2">CBS 100239</strain>
    </source>
</reference>
<gene>
    <name evidence="1" type="ORF">TOPH_05805</name>
</gene>
<proteinExistence type="predicted"/>
<dbReference type="Pfam" id="PF07247">
    <property type="entry name" value="AATase"/>
    <property type="match status" value="1"/>
</dbReference>
<dbReference type="Proteomes" id="UP000036947">
    <property type="component" value="Unassembled WGS sequence"/>
</dbReference>
<dbReference type="InterPro" id="IPR052058">
    <property type="entry name" value="Alcohol_O-acetyltransferase"/>
</dbReference>
<dbReference type="SUPFAM" id="SSF52777">
    <property type="entry name" value="CoA-dependent acyltransferases"/>
    <property type="match status" value="2"/>
</dbReference>
<dbReference type="PANTHER" id="PTHR28037:SF1">
    <property type="entry name" value="ALCOHOL O-ACETYLTRANSFERASE 1-RELATED"/>
    <property type="match status" value="1"/>
</dbReference>
<evidence type="ECO:0008006" key="3">
    <source>
        <dbReference type="Google" id="ProtNLM"/>
    </source>
</evidence>
<dbReference type="Gene3D" id="3.30.559.30">
    <property type="entry name" value="Nonribosomal peptide synthetase, condensation domain"/>
    <property type="match status" value="1"/>
</dbReference>
<dbReference type="STRING" id="1163406.A0A0L0N5R7"/>
<evidence type="ECO:0000313" key="1">
    <source>
        <dbReference type="EMBL" id="KND89417.1"/>
    </source>
</evidence>
<dbReference type="AlphaFoldDB" id="A0A0L0N5R7"/>
<dbReference type="PANTHER" id="PTHR28037">
    <property type="entry name" value="ALCOHOL O-ACETYLTRANSFERASE 1-RELATED"/>
    <property type="match status" value="1"/>
</dbReference>
<dbReference type="GO" id="GO:0008080">
    <property type="term" value="F:N-acetyltransferase activity"/>
    <property type="evidence" value="ECO:0007669"/>
    <property type="project" value="TreeGrafter"/>
</dbReference>
<dbReference type="InterPro" id="IPR010828">
    <property type="entry name" value="Atf2/Sli1-like"/>
</dbReference>
<protein>
    <recommendedName>
        <fullName evidence="3">Alcohol acetyltransferase FCK4</fullName>
    </recommendedName>
</protein>
<dbReference type="OrthoDB" id="2150604at2759"/>
<accession>A0A0L0N5R7</accession>
<keyword evidence="2" id="KW-1185">Reference proteome</keyword>
<dbReference type="EMBL" id="LFRF01000018">
    <property type="protein sequence ID" value="KND89417.1"/>
    <property type="molecule type" value="Genomic_DNA"/>
</dbReference>
<name>A0A0L0N5R7_TOLOC</name>
<evidence type="ECO:0000313" key="2">
    <source>
        <dbReference type="Proteomes" id="UP000036947"/>
    </source>
</evidence>
<comment type="caution">
    <text evidence="1">The sequence shown here is derived from an EMBL/GenBank/DDBJ whole genome shotgun (WGS) entry which is preliminary data.</text>
</comment>
<sequence>MSMQPEPTALRRLSHIELFSSSRHHLGIYRCVVVTCRYQAAARPLDAAALHHALGRVVAQQPMLRVGILGQDTSQARFSHLASVDLRDHVAFTTLECGDEARYEELLMETQCWHHDQLWADVETRAPWRVVVVQPGAHVERATASQDVLFAFHHAIMDGTSGRQFHELLLAALNQPEPCPSSGETALLAFPDPPRLPEAQEDVVPFRNSISFAIKTVWNELGPRRLRARAVVPWHGAAVDFGLPHTTRARAVDVPPEAVARLLAACRAHAASLTALLHALVLASLARRLPADQAASFAADTPISLRPYLGPGADVALRPLLRCLLTSTTHAFPAHVVAALREPAADPDALVWDAARRLKAELAERQASLPADDVSGLMQYIGDWSAFWAKKDGQPRADSWSVSNIGALPSPAPDASWSITRVCFTNGPMVAGSPIGVNVGSVAAGTLTVTISWQEAVVPVELVDGLAEDLAAFARRPHETGEFAA</sequence>
<organism evidence="1 2">
    <name type="scientific">Tolypocladium ophioglossoides (strain CBS 100239)</name>
    <name type="common">Snaketongue truffleclub</name>
    <name type="synonym">Elaphocordyceps ophioglossoides</name>
    <dbReference type="NCBI Taxonomy" id="1163406"/>
    <lineage>
        <taxon>Eukaryota</taxon>
        <taxon>Fungi</taxon>
        <taxon>Dikarya</taxon>
        <taxon>Ascomycota</taxon>
        <taxon>Pezizomycotina</taxon>
        <taxon>Sordariomycetes</taxon>
        <taxon>Hypocreomycetidae</taxon>
        <taxon>Hypocreales</taxon>
        <taxon>Ophiocordycipitaceae</taxon>
        <taxon>Tolypocladium</taxon>
    </lineage>
</organism>